<protein>
    <submittedName>
        <fullName evidence="2">Uncharacterized protein</fullName>
    </submittedName>
</protein>
<feature type="region of interest" description="Disordered" evidence="1">
    <location>
        <begin position="42"/>
        <end position="72"/>
    </location>
</feature>
<dbReference type="EMBL" id="JAPFFI010000027">
    <property type="protein sequence ID" value="KAJ6303494.1"/>
    <property type="molecule type" value="Genomic_DNA"/>
</dbReference>
<organism evidence="2 3">
    <name type="scientific">Salix suchowensis</name>
    <dbReference type="NCBI Taxonomy" id="1278906"/>
    <lineage>
        <taxon>Eukaryota</taxon>
        <taxon>Viridiplantae</taxon>
        <taxon>Streptophyta</taxon>
        <taxon>Embryophyta</taxon>
        <taxon>Tracheophyta</taxon>
        <taxon>Spermatophyta</taxon>
        <taxon>Magnoliopsida</taxon>
        <taxon>eudicotyledons</taxon>
        <taxon>Gunneridae</taxon>
        <taxon>Pentapetalae</taxon>
        <taxon>rosids</taxon>
        <taxon>fabids</taxon>
        <taxon>Malpighiales</taxon>
        <taxon>Salicaceae</taxon>
        <taxon>Saliceae</taxon>
        <taxon>Salix</taxon>
    </lineage>
</organism>
<accession>A0ABQ8ZNP5</accession>
<keyword evidence="3" id="KW-1185">Reference proteome</keyword>
<gene>
    <name evidence="2" type="ORF">OIU77_017384</name>
</gene>
<sequence>MEITPSSSPPGRFKLFDHLELLEFNDKYVIKSVESPNRGFSINRLQGDIQPLNNDSGGGGGGESSVRPSKTSVIYGMSSAQLDWL</sequence>
<reference evidence="2" key="1">
    <citation type="submission" date="2022-10" db="EMBL/GenBank/DDBJ databases">
        <authorList>
            <person name="Hyden B.L."/>
            <person name="Feng K."/>
            <person name="Yates T."/>
            <person name="Jawdy S."/>
            <person name="Smart L.B."/>
            <person name="Muchero W."/>
        </authorList>
    </citation>
    <scope>NUCLEOTIDE SEQUENCE</scope>
    <source>
        <tissue evidence="2">Shoot tip</tissue>
    </source>
</reference>
<reference evidence="2" key="2">
    <citation type="journal article" date="2023" name="Int. J. Mol. Sci.">
        <title>De Novo Assembly and Annotation of 11 Diverse Shrub Willow (Salix) Genomes Reveals Novel Gene Organization in Sex-Linked Regions.</title>
        <authorList>
            <person name="Hyden B."/>
            <person name="Feng K."/>
            <person name="Yates T.B."/>
            <person name="Jawdy S."/>
            <person name="Cereghino C."/>
            <person name="Smart L.B."/>
            <person name="Muchero W."/>
        </authorList>
    </citation>
    <scope>NUCLEOTIDE SEQUENCE</scope>
    <source>
        <tissue evidence="2">Shoot tip</tissue>
    </source>
</reference>
<name>A0ABQ8ZNP5_9ROSI</name>
<dbReference type="Proteomes" id="UP001141253">
    <property type="component" value="Chromosome 16"/>
</dbReference>
<evidence type="ECO:0000313" key="2">
    <source>
        <dbReference type="EMBL" id="KAJ6303494.1"/>
    </source>
</evidence>
<comment type="caution">
    <text evidence="2">The sequence shown here is derived from an EMBL/GenBank/DDBJ whole genome shotgun (WGS) entry which is preliminary data.</text>
</comment>
<evidence type="ECO:0000313" key="3">
    <source>
        <dbReference type="Proteomes" id="UP001141253"/>
    </source>
</evidence>
<evidence type="ECO:0000256" key="1">
    <source>
        <dbReference type="SAM" id="MobiDB-lite"/>
    </source>
</evidence>
<proteinExistence type="predicted"/>